<dbReference type="Gene3D" id="3.10.290.10">
    <property type="entry name" value="RNA-binding S4 domain"/>
    <property type="match status" value="1"/>
</dbReference>
<evidence type="ECO:0000259" key="6">
    <source>
        <dbReference type="SMART" id="SM00363"/>
    </source>
</evidence>
<organism evidence="7 8">
    <name type="scientific">Rhodovibrio sodomensis</name>
    <dbReference type="NCBI Taxonomy" id="1088"/>
    <lineage>
        <taxon>Bacteria</taxon>
        <taxon>Pseudomonadati</taxon>
        <taxon>Pseudomonadota</taxon>
        <taxon>Alphaproteobacteria</taxon>
        <taxon>Rhodospirillales</taxon>
        <taxon>Rhodovibrionaceae</taxon>
        <taxon>Rhodovibrio</taxon>
    </lineage>
</organism>
<dbReference type="Proteomes" id="UP001296873">
    <property type="component" value="Unassembled WGS sequence"/>
</dbReference>
<protein>
    <recommendedName>
        <fullName evidence="5">Pseudouridine synthase</fullName>
        <ecNumber evidence="5">5.4.99.-</ecNumber>
    </recommendedName>
</protein>
<keyword evidence="4" id="KW-0694">RNA-binding</keyword>
<evidence type="ECO:0000313" key="7">
    <source>
        <dbReference type="EMBL" id="MBK1671437.1"/>
    </source>
</evidence>
<accession>A0ABS1DNE1</accession>
<evidence type="ECO:0000313" key="8">
    <source>
        <dbReference type="Proteomes" id="UP001296873"/>
    </source>
</evidence>
<comment type="catalytic activity">
    <reaction evidence="3">
        <text>uridine(1911/1915/1917) in 23S rRNA = pseudouridine(1911/1915/1917) in 23S rRNA</text>
        <dbReference type="Rhea" id="RHEA:42524"/>
        <dbReference type="Rhea" id="RHEA-COMP:10097"/>
        <dbReference type="Rhea" id="RHEA-COMP:10098"/>
        <dbReference type="ChEBI" id="CHEBI:65314"/>
        <dbReference type="ChEBI" id="CHEBI:65315"/>
        <dbReference type="EC" id="5.4.99.23"/>
    </reaction>
</comment>
<dbReference type="Pfam" id="PF00849">
    <property type="entry name" value="PseudoU_synth_2"/>
    <property type="match status" value="1"/>
</dbReference>
<dbReference type="EMBL" id="NRRL01000189">
    <property type="protein sequence ID" value="MBK1671437.1"/>
    <property type="molecule type" value="Genomic_DNA"/>
</dbReference>
<dbReference type="NCBIfam" id="TIGR00005">
    <property type="entry name" value="rluA_subfam"/>
    <property type="match status" value="1"/>
</dbReference>
<dbReference type="SMART" id="SM00363">
    <property type="entry name" value="S4"/>
    <property type="match status" value="1"/>
</dbReference>
<gene>
    <name evidence="7" type="ORF">CKO28_25895</name>
</gene>
<evidence type="ECO:0000256" key="4">
    <source>
        <dbReference type="PROSITE-ProRule" id="PRU00182"/>
    </source>
</evidence>
<name>A0ABS1DNE1_9PROT</name>
<evidence type="ECO:0000256" key="1">
    <source>
        <dbReference type="ARBA" id="ARBA00010876"/>
    </source>
</evidence>
<dbReference type="InterPro" id="IPR006224">
    <property type="entry name" value="PsdUridine_synth_RluA-like_CS"/>
</dbReference>
<evidence type="ECO:0000256" key="5">
    <source>
        <dbReference type="RuleBase" id="RU362028"/>
    </source>
</evidence>
<dbReference type="Pfam" id="PF01479">
    <property type="entry name" value="S4"/>
    <property type="match status" value="1"/>
</dbReference>
<dbReference type="SUPFAM" id="SSF55174">
    <property type="entry name" value="Alpha-L RNA-binding motif"/>
    <property type="match status" value="1"/>
</dbReference>
<comment type="similarity">
    <text evidence="1 5">Belongs to the pseudouridine synthase RluA family.</text>
</comment>
<comment type="caution">
    <text evidence="7">The sequence shown here is derived from an EMBL/GenBank/DDBJ whole genome shotgun (WGS) entry which is preliminary data.</text>
</comment>
<dbReference type="InterPro" id="IPR036986">
    <property type="entry name" value="S4_RNA-bd_sf"/>
</dbReference>
<dbReference type="InterPro" id="IPR006225">
    <property type="entry name" value="PsdUridine_synth_RluC/D"/>
</dbReference>
<evidence type="ECO:0000256" key="2">
    <source>
        <dbReference type="ARBA" id="ARBA00023235"/>
    </source>
</evidence>
<dbReference type="EC" id="5.4.99.-" evidence="5"/>
<comment type="catalytic activity">
    <reaction evidence="5">
        <text>a uridine in RNA = a pseudouridine in RNA</text>
        <dbReference type="Rhea" id="RHEA:48348"/>
        <dbReference type="Rhea" id="RHEA-COMP:12068"/>
        <dbReference type="Rhea" id="RHEA-COMP:12069"/>
        <dbReference type="ChEBI" id="CHEBI:65314"/>
        <dbReference type="ChEBI" id="CHEBI:65315"/>
    </reaction>
</comment>
<dbReference type="CDD" id="cd00165">
    <property type="entry name" value="S4"/>
    <property type="match status" value="1"/>
</dbReference>
<dbReference type="InterPro" id="IPR006145">
    <property type="entry name" value="PsdUridine_synth_RsuA/RluA"/>
</dbReference>
<keyword evidence="2 5" id="KW-0413">Isomerase</keyword>
<keyword evidence="8" id="KW-1185">Reference proteome</keyword>
<dbReference type="InterPro" id="IPR050188">
    <property type="entry name" value="RluA_PseudoU_synthase"/>
</dbReference>
<dbReference type="PANTHER" id="PTHR21600:SF44">
    <property type="entry name" value="RIBOSOMAL LARGE SUBUNIT PSEUDOURIDINE SYNTHASE D"/>
    <property type="match status" value="1"/>
</dbReference>
<dbReference type="PROSITE" id="PS01129">
    <property type="entry name" value="PSI_RLU"/>
    <property type="match status" value="1"/>
</dbReference>
<dbReference type="CDD" id="cd02869">
    <property type="entry name" value="PseudoU_synth_RluA_like"/>
    <property type="match status" value="1"/>
</dbReference>
<proteinExistence type="inferred from homology"/>
<dbReference type="PROSITE" id="PS50889">
    <property type="entry name" value="S4"/>
    <property type="match status" value="1"/>
</dbReference>
<dbReference type="InterPro" id="IPR020103">
    <property type="entry name" value="PsdUridine_synth_cat_dom_sf"/>
</dbReference>
<dbReference type="Gene3D" id="3.30.2350.10">
    <property type="entry name" value="Pseudouridine synthase"/>
    <property type="match status" value="1"/>
</dbReference>
<sequence>MSERARSERDAFPGHWAHDLLPEELPDPDAQVLHTLTVAAEADGARIDRALTAALPELSRSRVQALIQAGRVRADGRMIAEPKTRVKAGQRLEVAVPPAAPATPRGESIPLAVVYEDAALIVIDKPAGMVVHPAPGNETGTLVNALIAHCGDSLQGIGGERRPGIVHRLDKDTSGLMVAAKTEPAHHALVAQFAERAIDRAYRAVCWGVPDPVSGRIEGDIGRAPQNRKKMAVVARGGRPAATQYKVRRVLARGGIAELSCKLETGRTHQVRVHLAEAGHALLGDPTYGRPRHRVLRELPDAAQQAVRGLTRQALHAERLGFAHPDDGRWCSFERPLPQDLQEVIDALSRVT</sequence>
<dbReference type="InterPro" id="IPR002942">
    <property type="entry name" value="S4_RNA-bd"/>
</dbReference>
<comment type="function">
    <text evidence="5">Responsible for synthesis of pseudouridine from uracil.</text>
</comment>
<feature type="domain" description="RNA-binding S4" evidence="6">
    <location>
        <begin position="45"/>
        <end position="103"/>
    </location>
</feature>
<dbReference type="SUPFAM" id="SSF55120">
    <property type="entry name" value="Pseudouridine synthase"/>
    <property type="match status" value="1"/>
</dbReference>
<dbReference type="PANTHER" id="PTHR21600">
    <property type="entry name" value="MITOCHONDRIAL RNA PSEUDOURIDINE SYNTHASE"/>
    <property type="match status" value="1"/>
</dbReference>
<evidence type="ECO:0000256" key="3">
    <source>
        <dbReference type="ARBA" id="ARBA00036882"/>
    </source>
</evidence>
<reference evidence="7 8" key="1">
    <citation type="journal article" date="2020" name="Microorganisms">
        <title>Osmotic Adaptation and Compatible Solute Biosynthesis of Phototrophic Bacteria as Revealed from Genome Analyses.</title>
        <authorList>
            <person name="Imhoff J.F."/>
            <person name="Rahn T."/>
            <person name="Kunzel S."/>
            <person name="Keller A."/>
            <person name="Neulinger S.C."/>
        </authorList>
    </citation>
    <scope>NUCLEOTIDE SEQUENCE [LARGE SCALE GENOMIC DNA]</scope>
    <source>
        <strain evidence="7 8">DSM 9895</strain>
    </source>
</reference>